<comment type="caution">
    <text evidence="1">The sequence shown here is derived from an EMBL/GenBank/DDBJ whole genome shotgun (WGS) entry which is preliminary data.</text>
</comment>
<dbReference type="EMBL" id="SNRW01035228">
    <property type="protein sequence ID" value="KAA6355068.1"/>
    <property type="molecule type" value="Genomic_DNA"/>
</dbReference>
<name>A0A5J4T9Z2_9EUKA</name>
<accession>A0A5J4T9Z2</accession>
<reference evidence="1 2" key="1">
    <citation type="submission" date="2019-03" db="EMBL/GenBank/DDBJ databases">
        <title>Single cell metagenomics reveals metabolic interactions within the superorganism composed of flagellate Streblomastix strix and complex community of Bacteroidetes bacteria on its surface.</title>
        <authorList>
            <person name="Treitli S.C."/>
            <person name="Kolisko M."/>
            <person name="Husnik F."/>
            <person name="Keeling P."/>
            <person name="Hampl V."/>
        </authorList>
    </citation>
    <scope>NUCLEOTIDE SEQUENCE [LARGE SCALE GENOMIC DNA]</scope>
    <source>
        <strain evidence="1">ST1C</strain>
    </source>
</reference>
<proteinExistence type="predicted"/>
<evidence type="ECO:0000313" key="1">
    <source>
        <dbReference type="EMBL" id="KAA6355068.1"/>
    </source>
</evidence>
<gene>
    <name evidence="1" type="ORF">EZS28_049405</name>
</gene>
<feature type="non-terminal residue" evidence="1">
    <location>
        <position position="1"/>
    </location>
</feature>
<dbReference type="Proteomes" id="UP000324800">
    <property type="component" value="Unassembled WGS sequence"/>
</dbReference>
<protein>
    <submittedName>
        <fullName evidence="1">Uncharacterized protein</fullName>
    </submittedName>
</protein>
<dbReference type="AlphaFoldDB" id="A0A5J4T9Z2"/>
<evidence type="ECO:0000313" key="2">
    <source>
        <dbReference type="Proteomes" id="UP000324800"/>
    </source>
</evidence>
<organism evidence="1 2">
    <name type="scientific">Streblomastix strix</name>
    <dbReference type="NCBI Taxonomy" id="222440"/>
    <lineage>
        <taxon>Eukaryota</taxon>
        <taxon>Metamonada</taxon>
        <taxon>Preaxostyla</taxon>
        <taxon>Oxymonadida</taxon>
        <taxon>Streblomastigidae</taxon>
        <taxon>Streblomastix</taxon>
    </lineage>
</organism>
<sequence length="95" mass="10628">LRALVLSVGSIPLPTGRVSSNGRAREYLLFMILQFKTALYASFDGVDVIYGISKMSERIVFMQDWRAFAEEALGFHHVDEFITSKSKNPGLLESS</sequence>